<accession>A0ABV6SHQ3</accession>
<keyword evidence="3" id="KW-1185">Reference proteome</keyword>
<evidence type="ECO:0000313" key="3">
    <source>
        <dbReference type="Proteomes" id="UP001589891"/>
    </source>
</evidence>
<dbReference type="RefSeq" id="WP_376942463.1">
    <property type="nucleotide sequence ID" value="NZ_CP171449.1"/>
</dbReference>
<proteinExistence type="predicted"/>
<gene>
    <name evidence="2" type="ORF">ACFFGX_02235</name>
</gene>
<name>A0ABV6SHQ3_AZOPA</name>
<dbReference type="EMBL" id="JBHLSS010000014">
    <property type="protein sequence ID" value="MFC0708464.1"/>
    <property type="molecule type" value="Genomic_DNA"/>
</dbReference>
<evidence type="ECO:0000313" key="2">
    <source>
        <dbReference type="EMBL" id="MFC0708464.1"/>
    </source>
</evidence>
<comment type="caution">
    <text evidence="2">The sequence shown here is derived from an EMBL/GenBank/DDBJ whole genome shotgun (WGS) entry which is preliminary data.</text>
</comment>
<feature type="compositionally biased region" description="Basic and acidic residues" evidence="1">
    <location>
        <begin position="1"/>
        <end position="22"/>
    </location>
</feature>
<protein>
    <submittedName>
        <fullName evidence="2">Uncharacterized protein</fullName>
    </submittedName>
</protein>
<organism evidence="2 3">
    <name type="scientific">Azorhizophilus paspali</name>
    <name type="common">Azotobacter paspali</name>
    <dbReference type="NCBI Taxonomy" id="69963"/>
    <lineage>
        <taxon>Bacteria</taxon>
        <taxon>Pseudomonadati</taxon>
        <taxon>Pseudomonadota</taxon>
        <taxon>Gammaproteobacteria</taxon>
        <taxon>Pseudomonadales</taxon>
        <taxon>Pseudomonadaceae</taxon>
        <taxon>Azorhizophilus</taxon>
    </lineage>
</organism>
<sequence length="43" mass="4900">MQPSEHQDWPRDFDIRASHAEQQELLAEGEAVSTPAQDPTHDE</sequence>
<dbReference type="Proteomes" id="UP001589891">
    <property type="component" value="Unassembled WGS sequence"/>
</dbReference>
<feature type="region of interest" description="Disordered" evidence="1">
    <location>
        <begin position="1"/>
        <end position="43"/>
    </location>
</feature>
<reference evidence="2 3" key="1">
    <citation type="submission" date="2024-09" db="EMBL/GenBank/DDBJ databases">
        <authorList>
            <person name="Sun Q."/>
            <person name="Mori K."/>
        </authorList>
    </citation>
    <scope>NUCLEOTIDE SEQUENCE [LARGE SCALE GENOMIC DNA]</scope>
    <source>
        <strain evidence="2 3">NCAIM B.01794</strain>
    </source>
</reference>
<evidence type="ECO:0000256" key="1">
    <source>
        <dbReference type="SAM" id="MobiDB-lite"/>
    </source>
</evidence>